<protein>
    <submittedName>
        <fullName evidence="2">Uncharacterized protein</fullName>
    </submittedName>
</protein>
<dbReference type="AlphaFoldDB" id="A0A9N7YQ49"/>
<feature type="region of interest" description="Disordered" evidence="1">
    <location>
        <begin position="1"/>
        <end position="67"/>
    </location>
</feature>
<feature type="compositionally biased region" description="Basic residues" evidence="1">
    <location>
        <begin position="38"/>
        <end position="55"/>
    </location>
</feature>
<evidence type="ECO:0000256" key="1">
    <source>
        <dbReference type="SAM" id="MobiDB-lite"/>
    </source>
</evidence>
<evidence type="ECO:0000313" key="2">
    <source>
        <dbReference type="EMBL" id="CAB1433758.1"/>
    </source>
</evidence>
<keyword evidence="3" id="KW-1185">Reference proteome</keyword>
<evidence type="ECO:0000313" key="3">
    <source>
        <dbReference type="Proteomes" id="UP001153269"/>
    </source>
</evidence>
<proteinExistence type="predicted"/>
<sequence length="67" mass="7890">MVTAHSVIEKETNSYMTLRPGGILPLPTMDHKPEEEKKKKRRKKKKKKKKKKKEKKKENDSRTASVE</sequence>
<reference evidence="2" key="1">
    <citation type="submission" date="2020-03" db="EMBL/GenBank/DDBJ databases">
        <authorList>
            <person name="Weist P."/>
        </authorList>
    </citation>
    <scope>NUCLEOTIDE SEQUENCE</scope>
</reference>
<gene>
    <name evidence="2" type="ORF">PLEPLA_LOCUS21849</name>
</gene>
<organism evidence="2 3">
    <name type="scientific">Pleuronectes platessa</name>
    <name type="common">European plaice</name>
    <dbReference type="NCBI Taxonomy" id="8262"/>
    <lineage>
        <taxon>Eukaryota</taxon>
        <taxon>Metazoa</taxon>
        <taxon>Chordata</taxon>
        <taxon>Craniata</taxon>
        <taxon>Vertebrata</taxon>
        <taxon>Euteleostomi</taxon>
        <taxon>Actinopterygii</taxon>
        <taxon>Neopterygii</taxon>
        <taxon>Teleostei</taxon>
        <taxon>Neoteleostei</taxon>
        <taxon>Acanthomorphata</taxon>
        <taxon>Carangaria</taxon>
        <taxon>Pleuronectiformes</taxon>
        <taxon>Pleuronectoidei</taxon>
        <taxon>Pleuronectidae</taxon>
        <taxon>Pleuronectes</taxon>
    </lineage>
</organism>
<comment type="caution">
    <text evidence="2">The sequence shown here is derived from an EMBL/GenBank/DDBJ whole genome shotgun (WGS) entry which is preliminary data.</text>
</comment>
<accession>A0A9N7YQ49</accession>
<dbReference type="Proteomes" id="UP001153269">
    <property type="component" value="Unassembled WGS sequence"/>
</dbReference>
<dbReference type="EMBL" id="CADEAL010001591">
    <property type="protein sequence ID" value="CAB1433758.1"/>
    <property type="molecule type" value="Genomic_DNA"/>
</dbReference>
<name>A0A9N7YQ49_PLEPL</name>